<feature type="compositionally biased region" description="Acidic residues" evidence="1">
    <location>
        <begin position="128"/>
        <end position="140"/>
    </location>
</feature>
<sequence length="156" mass="17374">MSKPDPLSWTLLFKKHKTTVLLMLPPSETIANTKIALLEALQSRGLKEINGDAVPEDPSDIELGVPVDKNDLEKGWTKLELDLPEFDEDGAAKRAGKKSASSLTLQAADVKNGKPIAFRFRQHRDETDQTDIDLELEDANWDAVLPNLDDEEEEPN</sequence>
<evidence type="ECO:0000313" key="3">
    <source>
        <dbReference type="Proteomes" id="UP000452235"/>
    </source>
</evidence>
<proteinExistence type="predicted"/>
<keyword evidence="3" id="KW-1185">Reference proteome</keyword>
<protein>
    <submittedName>
        <fullName evidence="2">Uncharacterized protein</fullName>
    </submittedName>
</protein>
<name>A0A5M3ZC15_ASPTE</name>
<gene>
    <name evidence="2" type="ORF">ATEIFO6365_0013008300</name>
</gene>
<reference evidence="2 3" key="1">
    <citation type="submission" date="2020-01" db="EMBL/GenBank/DDBJ databases">
        <title>Aspergillus terreus IFO 6365 whole genome shotgun sequence.</title>
        <authorList>
            <person name="Kanamasa S."/>
            <person name="Takahashi H."/>
        </authorList>
    </citation>
    <scope>NUCLEOTIDE SEQUENCE [LARGE SCALE GENOMIC DNA]</scope>
    <source>
        <strain evidence="2 3">IFO 6365</strain>
    </source>
</reference>
<organism evidence="2 3">
    <name type="scientific">Aspergillus terreus</name>
    <dbReference type="NCBI Taxonomy" id="33178"/>
    <lineage>
        <taxon>Eukaryota</taxon>
        <taxon>Fungi</taxon>
        <taxon>Dikarya</taxon>
        <taxon>Ascomycota</taxon>
        <taxon>Pezizomycotina</taxon>
        <taxon>Eurotiomycetes</taxon>
        <taxon>Eurotiomycetidae</taxon>
        <taxon>Eurotiales</taxon>
        <taxon>Aspergillaceae</taxon>
        <taxon>Aspergillus</taxon>
        <taxon>Aspergillus subgen. Circumdati</taxon>
    </lineage>
</organism>
<dbReference type="OrthoDB" id="5376498at2759"/>
<dbReference type="Proteomes" id="UP000452235">
    <property type="component" value="Unassembled WGS sequence"/>
</dbReference>
<feature type="region of interest" description="Disordered" evidence="1">
    <location>
        <begin position="120"/>
        <end position="156"/>
    </location>
</feature>
<dbReference type="VEuPathDB" id="FungiDB:ATEG_09577"/>
<accession>A0A5M3ZC15</accession>
<comment type="caution">
    <text evidence="2">The sequence shown here is derived from an EMBL/GenBank/DDBJ whole genome shotgun (WGS) entry which is preliminary data.</text>
</comment>
<dbReference type="AlphaFoldDB" id="A0A5M3ZC15"/>
<evidence type="ECO:0000256" key="1">
    <source>
        <dbReference type="SAM" id="MobiDB-lite"/>
    </source>
</evidence>
<dbReference type="EMBL" id="BLJY01000013">
    <property type="protein sequence ID" value="GFF20749.1"/>
    <property type="molecule type" value="Genomic_DNA"/>
</dbReference>
<evidence type="ECO:0000313" key="2">
    <source>
        <dbReference type="EMBL" id="GFF20749.1"/>
    </source>
</evidence>